<organism evidence="1 2">
    <name type="scientific">Phytophthora megakarya</name>
    <dbReference type="NCBI Taxonomy" id="4795"/>
    <lineage>
        <taxon>Eukaryota</taxon>
        <taxon>Sar</taxon>
        <taxon>Stramenopiles</taxon>
        <taxon>Oomycota</taxon>
        <taxon>Peronosporomycetes</taxon>
        <taxon>Peronosporales</taxon>
        <taxon>Peronosporaceae</taxon>
        <taxon>Phytophthora</taxon>
    </lineage>
</organism>
<feature type="non-terminal residue" evidence="1">
    <location>
        <position position="1"/>
    </location>
</feature>
<dbReference type="OrthoDB" id="92559at2759"/>
<protein>
    <submittedName>
        <fullName evidence="1">Uncharacterized protein</fullName>
    </submittedName>
</protein>
<evidence type="ECO:0000313" key="2">
    <source>
        <dbReference type="Proteomes" id="UP000198211"/>
    </source>
</evidence>
<evidence type="ECO:0000313" key="1">
    <source>
        <dbReference type="EMBL" id="OWZ07983.1"/>
    </source>
</evidence>
<proteinExistence type="predicted"/>
<sequence>GEDMEKYIERVEDMRRQLVNMNAAIRDDEMVNIFLQSVVDSHRNVVRMFNRNNAGGAAPNLVTIVNVLLGEAEADKACAVVVTYIEEVENAIKVISQCPAPQNPKNKFKKRRKR</sequence>
<accession>A0A225VRC3</accession>
<name>A0A225VRC3_9STRA</name>
<reference evidence="2" key="1">
    <citation type="submission" date="2017-03" db="EMBL/GenBank/DDBJ databases">
        <title>Phytopthora megakarya and P. palmivora, two closely related causual agents of cacao black pod achieved similar genome size and gene model numbers by different mechanisms.</title>
        <authorList>
            <person name="Ali S."/>
            <person name="Shao J."/>
            <person name="Larry D.J."/>
            <person name="Kronmiller B."/>
            <person name="Shen D."/>
            <person name="Strem M.D."/>
            <person name="Melnick R.L."/>
            <person name="Guiltinan M.J."/>
            <person name="Tyler B.M."/>
            <person name="Meinhardt L.W."/>
            <person name="Bailey B.A."/>
        </authorList>
    </citation>
    <scope>NUCLEOTIDE SEQUENCE [LARGE SCALE GENOMIC DNA]</scope>
    <source>
        <strain evidence="2">zdho120</strain>
    </source>
</reference>
<dbReference type="AlphaFoldDB" id="A0A225VRC3"/>
<dbReference type="EMBL" id="NBNE01003322">
    <property type="protein sequence ID" value="OWZ07983.1"/>
    <property type="molecule type" value="Genomic_DNA"/>
</dbReference>
<gene>
    <name evidence="1" type="ORF">PHMEG_00019544</name>
</gene>
<comment type="caution">
    <text evidence="1">The sequence shown here is derived from an EMBL/GenBank/DDBJ whole genome shotgun (WGS) entry which is preliminary data.</text>
</comment>
<keyword evidence="2" id="KW-1185">Reference proteome</keyword>
<dbReference type="Proteomes" id="UP000198211">
    <property type="component" value="Unassembled WGS sequence"/>
</dbReference>